<dbReference type="InterPro" id="IPR000048">
    <property type="entry name" value="IQ_motif_EF-hand-BS"/>
</dbReference>
<keyword evidence="12" id="KW-1185">Reference proteome</keyword>
<dbReference type="PROSITE" id="PS51757">
    <property type="entry name" value="TH1"/>
    <property type="match status" value="1"/>
</dbReference>
<feature type="domain" description="Myosin motor" evidence="10">
    <location>
        <begin position="7"/>
        <end position="707"/>
    </location>
</feature>
<evidence type="ECO:0000256" key="2">
    <source>
        <dbReference type="ARBA" id="ARBA00008314"/>
    </source>
</evidence>
<dbReference type="GO" id="GO:0048803">
    <property type="term" value="P:imaginal disc-derived male genitalia morphogenesis"/>
    <property type="evidence" value="ECO:0007669"/>
    <property type="project" value="UniProtKB-ARBA"/>
</dbReference>
<dbReference type="SMART" id="SM00015">
    <property type="entry name" value="IQ"/>
    <property type="match status" value="1"/>
</dbReference>
<keyword evidence="5" id="KW-0446">Lipid-binding</keyword>
<dbReference type="InterPro" id="IPR027417">
    <property type="entry name" value="P-loop_NTPase"/>
</dbReference>
<dbReference type="GeneID" id="115879126"/>
<gene>
    <name evidence="13" type="primary">LOC115879126</name>
</gene>
<keyword evidence="8 9" id="KW-0009">Actin-binding</keyword>
<dbReference type="Gene3D" id="1.10.10.820">
    <property type="match status" value="1"/>
</dbReference>
<dbReference type="InterPro" id="IPR001609">
    <property type="entry name" value="Myosin_head_motor_dom-like"/>
</dbReference>
<evidence type="ECO:0000259" key="10">
    <source>
        <dbReference type="PROSITE" id="PS51456"/>
    </source>
</evidence>
<dbReference type="CTD" id="34445"/>
<dbReference type="InParanoid" id="A0A6J2XK26"/>
<evidence type="ECO:0000256" key="8">
    <source>
        <dbReference type="ARBA" id="ARBA00023203"/>
    </source>
</evidence>
<dbReference type="GO" id="GO:0005546">
    <property type="term" value="F:phosphatidylinositol-4,5-bisphosphate binding"/>
    <property type="evidence" value="ECO:0007669"/>
    <property type="project" value="UniProtKB-ARBA"/>
</dbReference>
<keyword evidence="6 9" id="KW-0518">Myosin</keyword>
<dbReference type="GO" id="GO:0006897">
    <property type="term" value="P:endocytosis"/>
    <property type="evidence" value="ECO:0007669"/>
    <property type="project" value="TreeGrafter"/>
</dbReference>
<dbReference type="PROSITE" id="PS51456">
    <property type="entry name" value="MYOSIN_MOTOR"/>
    <property type="match status" value="1"/>
</dbReference>
<evidence type="ECO:0000256" key="7">
    <source>
        <dbReference type="ARBA" id="ARBA00023175"/>
    </source>
</evidence>
<dbReference type="FunCoup" id="A0A6J2XK26">
    <property type="interactions" value="667"/>
</dbReference>
<evidence type="ECO:0000256" key="5">
    <source>
        <dbReference type="ARBA" id="ARBA00023121"/>
    </source>
</evidence>
<dbReference type="CDD" id="cd23767">
    <property type="entry name" value="IQCD"/>
    <property type="match status" value="1"/>
</dbReference>
<dbReference type="GO" id="GO:0007368">
    <property type="term" value="P:determination of left/right symmetry"/>
    <property type="evidence" value="ECO:0007669"/>
    <property type="project" value="UniProtKB-ARBA"/>
</dbReference>
<keyword evidence="7 9" id="KW-0505">Motor protein</keyword>
<dbReference type="KEGG" id="soy:115879126"/>
<dbReference type="SUPFAM" id="SSF52540">
    <property type="entry name" value="P-loop containing nucleoside triphosphate hydrolases"/>
    <property type="match status" value="1"/>
</dbReference>
<keyword evidence="3 9" id="KW-0547">Nucleotide-binding</keyword>
<dbReference type="Gene3D" id="1.20.5.4820">
    <property type="match status" value="1"/>
</dbReference>
<dbReference type="Gene3D" id="3.40.850.10">
    <property type="entry name" value="Kinesin motor domain"/>
    <property type="match status" value="1"/>
</dbReference>
<evidence type="ECO:0000256" key="3">
    <source>
        <dbReference type="ARBA" id="ARBA00022741"/>
    </source>
</evidence>
<dbReference type="CDD" id="cd01378">
    <property type="entry name" value="MYSc_Myo1"/>
    <property type="match status" value="1"/>
</dbReference>
<dbReference type="FunFam" id="1.20.58.530:FF:000004">
    <property type="entry name" value="Unconventional myosin ID"/>
    <property type="match status" value="1"/>
</dbReference>
<dbReference type="Proteomes" id="UP000504635">
    <property type="component" value="Unplaced"/>
</dbReference>
<evidence type="ECO:0000256" key="4">
    <source>
        <dbReference type="ARBA" id="ARBA00022840"/>
    </source>
</evidence>
<name>A0A6J2XK26_SITOR</name>
<dbReference type="GO" id="GO:0051015">
    <property type="term" value="F:actin filament binding"/>
    <property type="evidence" value="ECO:0007669"/>
    <property type="project" value="TreeGrafter"/>
</dbReference>
<dbReference type="Gene3D" id="1.20.120.720">
    <property type="entry name" value="Myosin VI head, motor domain, U50 subdomain"/>
    <property type="match status" value="1"/>
</dbReference>
<reference evidence="13" key="1">
    <citation type="submission" date="2025-08" db="UniProtKB">
        <authorList>
            <consortium name="RefSeq"/>
        </authorList>
    </citation>
    <scope>IDENTIFICATION</scope>
    <source>
        <tissue evidence="13">Gonads</tissue>
    </source>
</reference>
<dbReference type="PANTHER" id="PTHR13140:SF713">
    <property type="entry name" value="UNCONVENTIONAL MYOSIN ID"/>
    <property type="match status" value="1"/>
</dbReference>
<dbReference type="Pfam" id="PF06017">
    <property type="entry name" value="Myosin_TH1"/>
    <property type="match status" value="1"/>
</dbReference>
<dbReference type="GO" id="GO:0007015">
    <property type="term" value="P:actin filament organization"/>
    <property type="evidence" value="ECO:0007669"/>
    <property type="project" value="TreeGrafter"/>
</dbReference>
<dbReference type="InterPro" id="IPR036961">
    <property type="entry name" value="Kinesin_motor_dom_sf"/>
</dbReference>
<dbReference type="InterPro" id="IPR036072">
    <property type="entry name" value="MYSc_Myo1"/>
</dbReference>
<dbReference type="PANTHER" id="PTHR13140">
    <property type="entry name" value="MYOSIN"/>
    <property type="match status" value="1"/>
</dbReference>
<dbReference type="PROSITE" id="PS50096">
    <property type="entry name" value="IQ"/>
    <property type="match status" value="1"/>
</dbReference>
<organism evidence="12 13">
    <name type="scientific">Sitophilus oryzae</name>
    <name type="common">Rice weevil</name>
    <name type="synonym">Curculio oryzae</name>
    <dbReference type="NCBI Taxonomy" id="7048"/>
    <lineage>
        <taxon>Eukaryota</taxon>
        <taxon>Metazoa</taxon>
        <taxon>Ecdysozoa</taxon>
        <taxon>Arthropoda</taxon>
        <taxon>Hexapoda</taxon>
        <taxon>Insecta</taxon>
        <taxon>Pterygota</taxon>
        <taxon>Neoptera</taxon>
        <taxon>Endopterygota</taxon>
        <taxon>Coleoptera</taxon>
        <taxon>Polyphaga</taxon>
        <taxon>Cucujiformia</taxon>
        <taxon>Curculionidae</taxon>
        <taxon>Dryophthorinae</taxon>
        <taxon>Sitophilus</taxon>
    </lineage>
</organism>
<comment type="similarity">
    <text evidence="2 9">Belongs to the TRAFAC class myosin-kinesin ATPase superfamily. Myosin family.</text>
</comment>
<keyword evidence="4 9" id="KW-0067">ATP-binding</keyword>
<dbReference type="Gene3D" id="1.20.58.530">
    <property type="match status" value="1"/>
</dbReference>
<feature type="binding site" evidence="9">
    <location>
        <begin position="100"/>
        <end position="107"/>
    </location>
    <ligand>
        <name>ATP</name>
        <dbReference type="ChEBI" id="CHEBI:30616"/>
    </ligand>
</feature>
<dbReference type="GO" id="GO:0030048">
    <property type="term" value="P:actin filament-based movement"/>
    <property type="evidence" value="ECO:0007669"/>
    <property type="project" value="TreeGrafter"/>
</dbReference>
<dbReference type="RefSeq" id="XP_030751647.1">
    <property type="nucleotide sequence ID" value="XM_030895787.1"/>
</dbReference>
<proteinExistence type="inferred from homology"/>
<protein>
    <submittedName>
        <fullName evidence="13">Unconventional myosin ID isoform X1</fullName>
    </submittedName>
</protein>
<evidence type="ECO:0000313" key="13">
    <source>
        <dbReference type="RefSeq" id="XP_030751647.1"/>
    </source>
</evidence>
<dbReference type="GO" id="GO:0005886">
    <property type="term" value="C:plasma membrane"/>
    <property type="evidence" value="ECO:0007669"/>
    <property type="project" value="UniProtKB-SubCell"/>
</dbReference>
<dbReference type="InterPro" id="IPR010926">
    <property type="entry name" value="Myosin_TH1"/>
</dbReference>
<dbReference type="GO" id="GO:0005938">
    <property type="term" value="C:cell cortex"/>
    <property type="evidence" value="ECO:0007669"/>
    <property type="project" value="UniProtKB-ARBA"/>
</dbReference>
<dbReference type="OrthoDB" id="6108017at2759"/>
<dbReference type="SMART" id="SM00242">
    <property type="entry name" value="MYSc"/>
    <property type="match status" value="1"/>
</dbReference>
<feature type="domain" description="TH1" evidence="11">
    <location>
        <begin position="824"/>
        <end position="1015"/>
    </location>
</feature>
<evidence type="ECO:0000256" key="1">
    <source>
        <dbReference type="ARBA" id="ARBA00004413"/>
    </source>
</evidence>
<accession>A0A6J2XK26</accession>
<feature type="region of interest" description="Actin-binding" evidence="9">
    <location>
        <begin position="584"/>
        <end position="606"/>
    </location>
</feature>
<dbReference type="GO" id="GO:0005902">
    <property type="term" value="C:microvillus"/>
    <property type="evidence" value="ECO:0007669"/>
    <property type="project" value="TreeGrafter"/>
</dbReference>
<evidence type="ECO:0000259" key="11">
    <source>
        <dbReference type="PROSITE" id="PS51757"/>
    </source>
</evidence>
<dbReference type="GO" id="GO:0005524">
    <property type="term" value="F:ATP binding"/>
    <property type="evidence" value="ECO:0007669"/>
    <property type="project" value="UniProtKB-UniRule"/>
</dbReference>
<dbReference type="AlphaFoldDB" id="A0A6J2XK26"/>
<evidence type="ECO:0000256" key="6">
    <source>
        <dbReference type="ARBA" id="ARBA00023123"/>
    </source>
</evidence>
<dbReference type="Pfam" id="PF00063">
    <property type="entry name" value="Myosin_head"/>
    <property type="match status" value="1"/>
</dbReference>
<dbReference type="GO" id="GO:0007498">
    <property type="term" value="P:mesoderm development"/>
    <property type="evidence" value="ECO:0007669"/>
    <property type="project" value="UniProtKB-ARBA"/>
</dbReference>
<evidence type="ECO:0000313" key="12">
    <source>
        <dbReference type="Proteomes" id="UP000504635"/>
    </source>
</evidence>
<evidence type="ECO:0000256" key="9">
    <source>
        <dbReference type="PROSITE-ProRule" id="PRU00782"/>
    </source>
</evidence>
<sequence>MATTREVGVGDFVLMDKIDLDNFMENLQLRFKNGLIYTYIGEVCVSVNPYKTMNIYDQSYVEKYKGRELFENPPHIFAIADASHKVMKQQRKDTCIVISGESGSGKTEASKIIMKYIAAVTNQGVLPRLDGTDRAKGKHEIERVKNVLIQSNSILEAFGNAKTNRNDNSSRFGKYMDIHFDFKGDPIGGHISNYLLEKSRVTTQQAGERNFHCFYQLLTGANEDLLKRLSITRNPDQYFFVRQGNAAKVGTINDKFEFRDVTTSLNTLQFSQADQETLWRVIAAILHLGNVEFDINEEKLEIKKSKSVDHVADLLQVPKRDLETALSERVIAARGDIMRKEHTETEASFGRDAFAKAIYERLFNWIVKKINAAIAVDSSNFQKNYQSSLIGVLDIYGFEIFDNNSFEQFCINYCNEKLQQLFIELVLKQEQEEYNREGIEWTNIEYFNNQIICDLVEAPHKGVMAIMDDACKMTAEKVTDEMLLENMDRQLQGHKHFMSRQTKQSEKSLRHKIDFRITHYAGDVTYCIIGFLDKNKDTLFQDFKRLLYSSKDPNLKDMWPEGAQHITQITKRPPTAGTLFKTSMQELVKTLISKEPHYIRCIKPNEVKSPTNFDYERVKHQVSYLGLIENVRVRRAGFAYRQRYDKFLKRYKMISQFTWPNFRNGSDHDAVRVLMDEKGYADDVKYGKTKIFIRSPKTLFALENARNQLLPGIVTLIQKTWKGYQARQQYKRMKALMVMINAYRLKKMRTYINALQQKFSRAKSMRDYGKSIMWPAPPKGVQPTAHLLRSAYNRWRAYMILSRIPKGDWPQMKVKVSAASALVNKRSTYGLNRKWEGNYLCRLDENSNYTTFNEAVNNLKNTKRFSQVLFSSYVTKFNKFNKVAERVMLVTDEYIFKLDCEKFRNMKEGVLLRDLTGISVSPGQDQLIVLHCPGGNDLVVSLHCLKQEDRIGECVGTICNKFFQLRKTDLPVKVSKTLQCSLGGKQRLINISVSAELQTPTFRKDGNNILYLVPSNFAILENGNNHIKN</sequence>
<dbReference type="GO" id="GO:0016459">
    <property type="term" value="C:myosin complex"/>
    <property type="evidence" value="ECO:0007669"/>
    <property type="project" value="UniProtKB-KW"/>
</dbReference>
<dbReference type="FunFam" id="1.10.10.820:FF:000001">
    <property type="entry name" value="Myosin heavy chain"/>
    <property type="match status" value="1"/>
</dbReference>
<comment type="subcellular location">
    <subcellularLocation>
        <location evidence="1">Cell membrane</location>
        <topology evidence="1">Peripheral membrane protein</topology>
        <orientation evidence="1">Cytoplasmic side</orientation>
    </subcellularLocation>
</comment>
<dbReference type="GO" id="GO:0000146">
    <property type="term" value="F:microfilament motor activity"/>
    <property type="evidence" value="ECO:0007669"/>
    <property type="project" value="TreeGrafter"/>
</dbReference>
<dbReference type="PRINTS" id="PR00193">
    <property type="entry name" value="MYOSINHEAVY"/>
</dbReference>